<feature type="transmembrane region" description="Helical" evidence="6">
    <location>
        <begin position="75"/>
        <end position="93"/>
    </location>
</feature>
<dbReference type="GO" id="GO:0022857">
    <property type="term" value="F:transmembrane transporter activity"/>
    <property type="evidence" value="ECO:0007669"/>
    <property type="project" value="InterPro"/>
</dbReference>
<accession>A0A7H8QMG3</accession>
<keyword evidence="2" id="KW-0813">Transport</keyword>
<dbReference type="InterPro" id="IPR020846">
    <property type="entry name" value="MFS_dom"/>
</dbReference>
<evidence type="ECO:0000259" key="7">
    <source>
        <dbReference type="PROSITE" id="PS50850"/>
    </source>
</evidence>
<evidence type="ECO:0000256" key="6">
    <source>
        <dbReference type="SAM" id="Phobius"/>
    </source>
</evidence>
<dbReference type="SUPFAM" id="SSF103473">
    <property type="entry name" value="MFS general substrate transporter"/>
    <property type="match status" value="1"/>
</dbReference>
<dbReference type="OrthoDB" id="2250022at2759"/>
<dbReference type="FunFam" id="1.20.1250.20:FF:000013">
    <property type="entry name" value="MFS general substrate transporter"/>
    <property type="match status" value="1"/>
</dbReference>
<evidence type="ECO:0000256" key="5">
    <source>
        <dbReference type="ARBA" id="ARBA00023136"/>
    </source>
</evidence>
<dbReference type="InterPro" id="IPR011701">
    <property type="entry name" value="MFS"/>
</dbReference>
<evidence type="ECO:0000256" key="1">
    <source>
        <dbReference type="ARBA" id="ARBA00004141"/>
    </source>
</evidence>
<dbReference type="PANTHER" id="PTHR43791">
    <property type="entry name" value="PERMEASE-RELATED"/>
    <property type="match status" value="1"/>
</dbReference>
<sequence length="490" mass="54053">MSVDDPETVAQWMQTVSSWSPEERATKEKALVKHIDRRLLPMLIGMYVLNYIDRNALPYAHVQTLDEDLGFKGNQYNIVLSITFIGYISMQIPSNMIMSKTRPSLYLPGWMAVWGVLSGCTAAVQNFSDIAACRFLLGCAEAPFWAGAAFLFSGWYTKRELAARLGILFFGAMFSGAFGGLFAAGIAAAFANNKISSWRWLFMIEGAATVVFAVASMFVIPDWPATTKWLSEEERQLGVVRLMEDAGSEEEELSARHGFMLAMKDYRVWLAVIGQLCVQAVASLTNFLPTLVANFGYSKIDSLLLTAPPYILAGFFCVLNTWWSDRNNMRSLHIVYPICAVIAAIIITMATTNTGARYFALMIMVPGAYGCFQVSNAWVASVAARPKQKRAIALAMSNAVGNTSLIWTPYLYPSSAGPRYTVAWSVNIALSVVCILASLWLRVILQRENKRMESMESEADLGGTQLKAGGKPVEVEYAGVLPSSAFRFQC</sequence>
<dbReference type="InterPro" id="IPR036259">
    <property type="entry name" value="MFS_trans_sf"/>
</dbReference>
<dbReference type="GeneID" id="55989710"/>
<dbReference type="Proteomes" id="UP000509510">
    <property type="component" value="Chromosome I"/>
</dbReference>
<dbReference type="PROSITE" id="PS50850">
    <property type="entry name" value="MFS"/>
    <property type="match status" value="1"/>
</dbReference>
<proteinExistence type="predicted"/>
<dbReference type="KEGG" id="trg:TRUGW13939_02201"/>
<dbReference type="AlphaFoldDB" id="A0A7H8QMG3"/>
<protein>
    <recommendedName>
        <fullName evidence="7">Major facilitator superfamily (MFS) profile domain-containing protein</fullName>
    </recommendedName>
</protein>
<feature type="transmembrane region" description="Helical" evidence="6">
    <location>
        <begin position="167"/>
        <end position="191"/>
    </location>
</feature>
<name>A0A7H8QMG3_TALRU</name>
<feature type="transmembrane region" description="Helical" evidence="6">
    <location>
        <begin position="358"/>
        <end position="379"/>
    </location>
</feature>
<evidence type="ECO:0000313" key="8">
    <source>
        <dbReference type="EMBL" id="QKX55109.1"/>
    </source>
</evidence>
<evidence type="ECO:0000256" key="3">
    <source>
        <dbReference type="ARBA" id="ARBA00022692"/>
    </source>
</evidence>
<feature type="transmembrane region" description="Helical" evidence="6">
    <location>
        <begin position="197"/>
        <end position="220"/>
    </location>
</feature>
<keyword evidence="3 6" id="KW-0812">Transmembrane</keyword>
<evidence type="ECO:0000256" key="4">
    <source>
        <dbReference type="ARBA" id="ARBA00022989"/>
    </source>
</evidence>
<dbReference type="PANTHER" id="PTHR43791:SF92">
    <property type="entry name" value="AGL026WP"/>
    <property type="match status" value="1"/>
</dbReference>
<evidence type="ECO:0000256" key="2">
    <source>
        <dbReference type="ARBA" id="ARBA00022448"/>
    </source>
</evidence>
<feature type="transmembrane region" description="Helical" evidence="6">
    <location>
        <begin position="105"/>
        <end position="128"/>
    </location>
</feature>
<comment type="subcellular location">
    <subcellularLocation>
        <location evidence="1">Membrane</location>
        <topology evidence="1">Multi-pass membrane protein</topology>
    </subcellularLocation>
</comment>
<feature type="transmembrane region" description="Helical" evidence="6">
    <location>
        <begin position="134"/>
        <end position="155"/>
    </location>
</feature>
<feature type="transmembrane region" description="Helical" evidence="6">
    <location>
        <begin position="266"/>
        <end position="288"/>
    </location>
</feature>
<feature type="transmembrane region" description="Helical" evidence="6">
    <location>
        <begin position="424"/>
        <end position="445"/>
    </location>
</feature>
<feature type="transmembrane region" description="Helical" evidence="6">
    <location>
        <begin position="391"/>
        <end position="412"/>
    </location>
</feature>
<organism evidence="8 9">
    <name type="scientific">Talaromyces rugulosus</name>
    <name type="common">Penicillium rugulosum</name>
    <dbReference type="NCBI Taxonomy" id="121627"/>
    <lineage>
        <taxon>Eukaryota</taxon>
        <taxon>Fungi</taxon>
        <taxon>Dikarya</taxon>
        <taxon>Ascomycota</taxon>
        <taxon>Pezizomycotina</taxon>
        <taxon>Eurotiomycetes</taxon>
        <taxon>Eurotiomycetidae</taxon>
        <taxon>Eurotiales</taxon>
        <taxon>Trichocomaceae</taxon>
        <taxon>Talaromyces</taxon>
        <taxon>Talaromyces sect. Islandici</taxon>
    </lineage>
</organism>
<keyword evidence="5 6" id="KW-0472">Membrane</keyword>
<feature type="transmembrane region" description="Helical" evidence="6">
    <location>
        <begin position="334"/>
        <end position="352"/>
    </location>
</feature>
<dbReference type="EMBL" id="CP055898">
    <property type="protein sequence ID" value="QKX55109.1"/>
    <property type="molecule type" value="Genomic_DNA"/>
</dbReference>
<dbReference type="Pfam" id="PF07690">
    <property type="entry name" value="MFS_1"/>
    <property type="match status" value="1"/>
</dbReference>
<dbReference type="Gene3D" id="1.20.1250.20">
    <property type="entry name" value="MFS general substrate transporter like domains"/>
    <property type="match status" value="2"/>
</dbReference>
<keyword evidence="4 6" id="KW-1133">Transmembrane helix</keyword>
<evidence type="ECO:0000313" key="9">
    <source>
        <dbReference type="Proteomes" id="UP000509510"/>
    </source>
</evidence>
<dbReference type="GO" id="GO:0016020">
    <property type="term" value="C:membrane"/>
    <property type="evidence" value="ECO:0007669"/>
    <property type="project" value="UniProtKB-SubCell"/>
</dbReference>
<reference evidence="9" key="1">
    <citation type="submission" date="2020-06" db="EMBL/GenBank/DDBJ databases">
        <title>A chromosome-scale genome assembly of Talaromyces rugulosus W13939.</title>
        <authorList>
            <person name="Wang B."/>
            <person name="Guo L."/>
            <person name="Ye K."/>
            <person name="Wang L."/>
        </authorList>
    </citation>
    <scope>NUCLEOTIDE SEQUENCE [LARGE SCALE GENOMIC DNA]</scope>
    <source>
        <strain evidence="9">W13939</strain>
    </source>
</reference>
<dbReference type="RefSeq" id="XP_035341288.1">
    <property type="nucleotide sequence ID" value="XM_035485395.1"/>
</dbReference>
<feature type="transmembrane region" description="Helical" evidence="6">
    <location>
        <begin position="300"/>
        <end position="322"/>
    </location>
</feature>
<gene>
    <name evidence="8" type="ORF">TRUGW13939_02201</name>
</gene>
<keyword evidence="9" id="KW-1185">Reference proteome</keyword>
<feature type="domain" description="Major facilitator superfamily (MFS) profile" evidence="7">
    <location>
        <begin position="39"/>
        <end position="449"/>
    </location>
</feature>
<dbReference type="FunFam" id="1.20.1250.20:FF:000057">
    <property type="entry name" value="MFS general substrate transporter"/>
    <property type="match status" value="1"/>
</dbReference>